<gene>
    <name evidence="2" type="ORF">HNQ79_000875</name>
</gene>
<keyword evidence="3" id="KW-1185">Reference proteome</keyword>
<name>A0A7X0LN26_9ACTN</name>
<protein>
    <recommendedName>
        <fullName evidence="4">DUF3040 domain-containing protein</fullName>
    </recommendedName>
</protein>
<dbReference type="EMBL" id="JACHEM010000002">
    <property type="protein sequence ID" value="MBB6434427.1"/>
    <property type="molecule type" value="Genomic_DNA"/>
</dbReference>
<proteinExistence type="predicted"/>
<accession>A0A7X0LN26</accession>
<dbReference type="AlphaFoldDB" id="A0A7X0LN26"/>
<evidence type="ECO:0008006" key="4">
    <source>
        <dbReference type="Google" id="ProtNLM"/>
    </source>
</evidence>
<reference evidence="2 3" key="1">
    <citation type="submission" date="2020-08" db="EMBL/GenBank/DDBJ databases">
        <title>Genomic Encyclopedia of Type Strains, Phase IV (KMG-IV): sequencing the most valuable type-strain genomes for metagenomic binning, comparative biology and taxonomic classification.</title>
        <authorList>
            <person name="Goeker M."/>
        </authorList>
    </citation>
    <scope>NUCLEOTIDE SEQUENCE [LARGE SCALE GENOMIC DNA]</scope>
    <source>
        <strain evidence="2 3">DSM 40141</strain>
    </source>
</reference>
<sequence length="120" mass="13711">MSDPPTGTEQPEPSLPDDVWEQFERDSEARIRAGAPKEPSARARMVAERLRLQDEEAARRQGRRWGRRRKRVPARPDGWRAWPEGRRNGGGRDWFATLVVLGVTALVLVLVLYPWGGGRR</sequence>
<organism evidence="2 3">
    <name type="scientific">Streptomyces candidus</name>
    <dbReference type="NCBI Taxonomy" id="67283"/>
    <lineage>
        <taxon>Bacteria</taxon>
        <taxon>Bacillati</taxon>
        <taxon>Actinomycetota</taxon>
        <taxon>Actinomycetes</taxon>
        <taxon>Kitasatosporales</taxon>
        <taxon>Streptomycetaceae</taxon>
        <taxon>Streptomyces</taxon>
    </lineage>
</organism>
<evidence type="ECO:0000256" key="1">
    <source>
        <dbReference type="SAM" id="Phobius"/>
    </source>
</evidence>
<keyword evidence="1" id="KW-1133">Transmembrane helix</keyword>
<comment type="caution">
    <text evidence="2">The sequence shown here is derived from an EMBL/GenBank/DDBJ whole genome shotgun (WGS) entry which is preliminary data.</text>
</comment>
<keyword evidence="1" id="KW-0472">Membrane</keyword>
<dbReference type="RefSeq" id="WP_185027059.1">
    <property type="nucleotide sequence ID" value="NZ_BNBN01000002.1"/>
</dbReference>
<dbReference type="Proteomes" id="UP000540423">
    <property type="component" value="Unassembled WGS sequence"/>
</dbReference>
<feature type="transmembrane region" description="Helical" evidence="1">
    <location>
        <begin position="94"/>
        <end position="115"/>
    </location>
</feature>
<keyword evidence="1" id="KW-0812">Transmembrane</keyword>
<evidence type="ECO:0000313" key="3">
    <source>
        <dbReference type="Proteomes" id="UP000540423"/>
    </source>
</evidence>
<evidence type="ECO:0000313" key="2">
    <source>
        <dbReference type="EMBL" id="MBB6434427.1"/>
    </source>
</evidence>